<reference evidence="9" key="2">
    <citation type="submission" date="2025-08" db="UniProtKB">
        <authorList>
            <consortium name="RefSeq"/>
        </authorList>
    </citation>
    <scope>IDENTIFICATION</scope>
    <source>
        <tissue evidence="9">Leaf</tissue>
    </source>
</reference>
<evidence type="ECO:0000256" key="1">
    <source>
        <dbReference type="ARBA" id="ARBA00004141"/>
    </source>
</evidence>
<evidence type="ECO:0000256" key="4">
    <source>
        <dbReference type="ARBA" id="ARBA00022692"/>
    </source>
</evidence>
<feature type="transmembrane region" description="Helical" evidence="7">
    <location>
        <begin position="163"/>
        <end position="184"/>
    </location>
</feature>
<feature type="transmembrane region" description="Helical" evidence="7">
    <location>
        <begin position="196"/>
        <end position="218"/>
    </location>
</feature>
<keyword evidence="3 7" id="KW-0813">Transport</keyword>
<feature type="transmembrane region" description="Helical" evidence="7">
    <location>
        <begin position="25"/>
        <end position="52"/>
    </location>
</feature>
<comment type="similarity">
    <text evidence="2 7">Belongs to the purine permeases (TC 2.A.7.14) family.</text>
</comment>
<protein>
    <recommendedName>
        <fullName evidence="7">Probable purine permease</fullName>
    </recommendedName>
</protein>
<evidence type="ECO:0000256" key="2">
    <source>
        <dbReference type="ARBA" id="ARBA00006213"/>
    </source>
</evidence>
<dbReference type="Pfam" id="PF16913">
    <property type="entry name" value="PUNUT"/>
    <property type="match status" value="1"/>
</dbReference>
<keyword evidence="6 7" id="KW-0472">Membrane</keyword>
<dbReference type="InterPro" id="IPR030182">
    <property type="entry name" value="PUP_plant"/>
</dbReference>
<organism evidence="8 9">
    <name type="scientific">Camelina sativa</name>
    <name type="common">False flax</name>
    <name type="synonym">Myagrum sativum</name>
    <dbReference type="NCBI Taxonomy" id="90675"/>
    <lineage>
        <taxon>Eukaryota</taxon>
        <taxon>Viridiplantae</taxon>
        <taxon>Streptophyta</taxon>
        <taxon>Embryophyta</taxon>
        <taxon>Tracheophyta</taxon>
        <taxon>Spermatophyta</taxon>
        <taxon>Magnoliopsida</taxon>
        <taxon>eudicotyledons</taxon>
        <taxon>Gunneridae</taxon>
        <taxon>Pentapetalae</taxon>
        <taxon>rosids</taxon>
        <taxon>malvids</taxon>
        <taxon>Brassicales</taxon>
        <taxon>Brassicaceae</taxon>
        <taxon>Camelineae</taxon>
        <taxon>Camelina</taxon>
    </lineage>
</organism>
<dbReference type="PANTHER" id="PTHR31376:SF41">
    <property type="entry name" value="PURINE PERMEASE 16-RELATED"/>
    <property type="match status" value="1"/>
</dbReference>
<feature type="transmembrane region" description="Helical" evidence="7">
    <location>
        <begin position="342"/>
        <end position="360"/>
    </location>
</feature>
<reference evidence="8" key="1">
    <citation type="journal article" date="2014" name="Nat. Commun.">
        <title>The emerging biofuel crop Camelina sativa retains a highly undifferentiated hexaploid genome structure.</title>
        <authorList>
            <person name="Kagale S."/>
            <person name="Koh C."/>
            <person name="Nixon J."/>
            <person name="Bollina V."/>
            <person name="Clarke W.E."/>
            <person name="Tuteja R."/>
            <person name="Spillane C."/>
            <person name="Robinson S.J."/>
            <person name="Links M.G."/>
            <person name="Clarke C."/>
            <person name="Higgins E.E."/>
            <person name="Huebert T."/>
            <person name="Sharpe A.G."/>
            <person name="Parkin I.A."/>
        </authorList>
    </citation>
    <scope>NUCLEOTIDE SEQUENCE [LARGE SCALE GENOMIC DNA]</scope>
    <source>
        <strain evidence="8">cv. DH55</strain>
    </source>
</reference>
<keyword evidence="4 7" id="KW-0812">Transmembrane</keyword>
<name>A0ABM0VM60_CAMSA</name>
<feature type="transmembrane region" description="Helical" evidence="7">
    <location>
        <begin position="313"/>
        <end position="330"/>
    </location>
</feature>
<gene>
    <name evidence="9" type="primary">LOC104739587</name>
</gene>
<evidence type="ECO:0000256" key="7">
    <source>
        <dbReference type="RuleBase" id="RU368015"/>
    </source>
</evidence>
<dbReference type="GeneID" id="104739587"/>
<feature type="transmembrane region" description="Helical" evidence="7">
    <location>
        <begin position="72"/>
        <end position="89"/>
    </location>
</feature>
<sequence length="380" mass="42925">MEEFQGPEPGFCENPRSLELNQRRWWISVFFCGFLIFVGDSLVMLLLNFYYVQDNRSDSDQDRQYKGTWTQALIQNAAFPILIPLFFIFPSPKPNLETVSSQTSNGWFRVLSLYVSLGVLVSVYSKLYALAKLYVGWGILVSTQLILTSLFSAFINRLKFNRWIIISIILTLAADFFGSPAFAGTPDEDESDAYGIKAWLILIFPTLAFSLSLCLMQLGFDKVLVKTKRYGNKKVFRMVLEMQICVSFIATLICTVGLFASGEFKELKGDSERFKRGKTYYILSLIGLALSWQVWAVGLLGLVLLVSGLLADVVHMCASPVVALLIVLAFDFKDDDFGWQRRGALLGAVLALASYFYSLYKTKRKETAELKKRENNNSEA</sequence>
<dbReference type="Proteomes" id="UP000694864">
    <property type="component" value="Chromosome 14"/>
</dbReference>
<keyword evidence="5 7" id="KW-1133">Transmembrane helix</keyword>
<accession>A0ABM0VM60</accession>
<feature type="transmembrane region" description="Helical" evidence="7">
    <location>
        <begin position="280"/>
        <end position="306"/>
    </location>
</feature>
<evidence type="ECO:0000313" key="8">
    <source>
        <dbReference type="Proteomes" id="UP000694864"/>
    </source>
</evidence>
<dbReference type="PANTHER" id="PTHR31376">
    <property type="entry name" value="OS09G0467300 PROTEIN-RELATED"/>
    <property type="match status" value="1"/>
</dbReference>
<feature type="transmembrane region" description="Helical" evidence="7">
    <location>
        <begin position="110"/>
        <end position="128"/>
    </location>
</feature>
<evidence type="ECO:0000256" key="3">
    <source>
        <dbReference type="ARBA" id="ARBA00022448"/>
    </source>
</evidence>
<proteinExistence type="inferred from homology"/>
<keyword evidence="8" id="KW-1185">Reference proteome</keyword>
<evidence type="ECO:0000313" key="9">
    <source>
        <dbReference type="RefSeq" id="XP_010458295.1"/>
    </source>
</evidence>
<evidence type="ECO:0000256" key="5">
    <source>
        <dbReference type="ARBA" id="ARBA00022989"/>
    </source>
</evidence>
<feature type="transmembrane region" description="Helical" evidence="7">
    <location>
        <begin position="239"/>
        <end position="260"/>
    </location>
</feature>
<comment type="subcellular location">
    <subcellularLocation>
        <location evidence="1 7">Membrane</location>
        <topology evidence="1 7">Multi-pass membrane protein</topology>
    </subcellularLocation>
</comment>
<feature type="transmembrane region" description="Helical" evidence="7">
    <location>
        <begin position="134"/>
        <end position="156"/>
    </location>
</feature>
<dbReference type="RefSeq" id="XP_010458295.1">
    <property type="nucleotide sequence ID" value="XM_010459993.2"/>
</dbReference>
<evidence type="ECO:0000256" key="6">
    <source>
        <dbReference type="ARBA" id="ARBA00023136"/>
    </source>
</evidence>